<dbReference type="GeneID" id="31019843"/>
<accession>A0A1J9RLA3</accession>
<proteinExistence type="predicted"/>
<sequence length="209" mass="22211">MDADDKADGGKKRITVPLYLRRSGIKINDAVCAESPDGNAPPQLRSSNSHQPTKPRGFLNQIVPPPPTPGSSPPVGTTKVVVDHPKGGGVASCEDSSHAQSIGEEEGNKDTESSGDGSVVLTPSSSVAADVDCANASPEAPGKATTTTAQPMLSSQARAAYEVAREYQRRVDRGEERAPTDQDRANYTAWWARKRKRQEEEDSANQESG</sequence>
<dbReference type="EMBL" id="MNUE01000085">
    <property type="protein sequence ID" value="OJD29287.1"/>
    <property type="molecule type" value="Genomic_DNA"/>
</dbReference>
<reference evidence="2 3" key="1">
    <citation type="submission" date="2016-10" db="EMBL/GenBank/DDBJ databases">
        <title>Proteomics and genomics reveal pathogen-plant mechanisms compatible with a hemibiotrophic lifestyle of Diplodia corticola.</title>
        <authorList>
            <person name="Fernandes I."/>
            <person name="De Jonge R."/>
            <person name="Van De Peer Y."/>
            <person name="Devreese B."/>
            <person name="Alves A."/>
            <person name="Esteves A.C."/>
        </authorList>
    </citation>
    <scope>NUCLEOTIDE SEQUENCE [LARGE SCALE GENOMIC DNA]</scope>
    <source>
        <strain evidence="2 3">CBS 112549</strain>
    </source>
</reference>
<evidence type="ECO:0000256" key="1">
    <source>
        <dbReference type="SAM" id="MobiDB-lite"/>
    </source>
</evidence>
<dbReference type="Proteomes" id="UP000183809">
    <property type="component" value="Unassembled WGS sequence"/>
</dbReference>
<evidence type="ECO:0000313" key="2">
    <source>
        <dbReference type="EMBL" id="OJD29287.1"/>
    </source>
</evidence>
<comment type="caution">
    <text evidence="2">The sequence shown here is derived from an EMBL/GenBank/DDBJ whole genome shotgun (WGS) entry which is preliminary data.</text>
</comment>
<dbReference type="OrthoDB" id="10631103at2759"/>
<feature type="region of interest" description="Disordered" evidence="1">
    <location>
        <begin position="32"/>
        <end position="157"/>
    </location>
</feature>
<feature type="compositionally biased region" description="Polar residues" evidence="1">
    <location>
        <begin position="144"/>
        <end position="157"/>
    </location>
</feature>
<dbReference type="RefSeq" id="XP_020125547.1">
    <property type="nucleotide sequence ID" value="XM_020279580.1"/>
</dbReference>
<gene>
    <name evidence="2" type="ORF">BKCO1_8500014</name>
</gene>
<name>A0A1J9RLA3_9PEZI</name>
<dbReference type="AlphaFoldDB" id="A0A1J9RLA3"/>
<organism evidence="2 3">
    <name type="scientific">Diplodia corticola</name>
    <dbReference type="NCBI Taxonomy" id="236234"/>
    <lineage>
        <taxon>Eukaryota</taxon>
        <taxon>Fungi</taxon>
        <taxon>Dikarya</taxon>
        <taxon>Ascomycota</taxon>
        <taxon>Pezizomycotina</taxon>
        <taxon>Dothideomycetes</taxon>
        <taxon>Dothideomycetes incertae sedis</taxon>
        <taxon>Botryosphaeriales</taxon>
        <taxon>Botryosphaeriaceae</taxon>
        <taxon>Diplodia</taxon>
    </lineage>
</organism>
<keyword evidence="3" id="KW-1185">Reference proteome</keyword>
<feature type="compositionally biased region" description="Pro residues" evidence="1">
    <location>
        <begin position="63"/>
        <end position="72"/>
    </location>
</feature>
<protein>
    <submittedName>
        <fullName evidence="2">Uncharacterized protein</fullName>
    </submittedName>
</protein>
<evidence type="ECO:0000313" key="3">
    <source>
        <dbReference type="Proteomes" id="UP000183809"/>
    </source>
</evidence>